<dbReference type="AlphaFoldDB" id="A0A0K0Y2F4"/>
<dbReference type="CDD" id="cd07067">
    <property type="entry name" value="HP_PGM_like"/>
    <property type="match status" value="1"/>
</dbReference>
<keyword evidence="1" id="KW-0378">Hydrolase</keyword>
<organism evidence="1 2">
    <name type="scientific">Octadecabacter temperatus</name>
    <dbReference type="NCBI Taxonomy" id="1458307"/>
    <lineage>
        <taxon>Bacteria</taxon>
        <taxon>Pseudomonadati</taxon>
        <taxon>Pseudomonadota</taxon>
        <taxon>Alphaproteobacteria</taxon>
        <taxon>Rhodobacterales</taxon>
        <taxon>Roseobacteraceae</taxon>
        <taxon>Octadecabacter</taxon>
    </lineage>
</organism>
<dbReference type="PANTHER" id="PTHR48100:SF1">
    <property type="entry name" value="HISTIDINE PHOSPHATASE FAMILY PROTEIN-RELATED"/>
    <property type="match status" value="1"/>
</dbReference>
<dbReference type="SUPFAM" id="SSF53254">
    <property type="entry name" value="Phosphoglycerate mutase-like"/>
    <property type="match status" value="1"/>
</dbReference>
<dbReference type="EC" id="3.1.3.3" evidence="1"/>
<protein>
    <submittedName>
        <fullName evidence="1">Putative phosphoserine phosphatase 2</fullName>
        <ecNumber evidence="1">3.1.3.3</ecNumber>
    </submittedName>
</protein>
<dbReference type="GO" id="GO:0005737">
    <property type="term" value="C:cytoplasm"/>
    <property type="evidence" value="ECO:0007669"/>
    <property type="project" value="TreeGrafter"/>
</dbReference>
<dbReference type="InterPro" id="IPR029033">
    <property type="entry name" value="His_PPase_superfam"/>
</dbReference>
<dbReference type="Proteomes" id="UP000067444">
    <property type="component" value="Chromosome"/>
</dbReference>
<reference evidence="1 2" key="1">
    <citation type="journal article" date="2015" name="Genome Announc.">
        <title>Closed Genome Sequence of Octadecabacter temperatus SB1, the First Mesophilic Species of the Genus Octadecabacter.</title>
        <authorList>
            <person name="Voget S."/>
            <person name="Billerbeck S."/>
            <person name="Simon M."/>
            <person name="Daniel R."/>
        </authorList>
    </citation>
    <scope>NUCLEOTIDE SEQUENCE [LARGE SCALE GENOMIC DNA]</scope>
    <source>
        <strain evidence="1 2">SB1</strain>
    </source>
</reference>
<dbReference type="EMBL" id="CP012160">
    <property type="protein sequence ID" value="AKS45087.1"/>
    <property type="molecule type" value="Genomic_DNA"/>
</dbReference>
<dbReference type="PANTHER" id="PTHR48100">
    <property type="entry name" value="BROAD-SPECIFICITY PHOSPHATASE YOR283W-RELATED"/>
    <property type="match status" value="1"/>
</dbReference>
<proteinExistence type="predicted"/>
<evidence type="ECO:0000313" key="1">
    <source>
        <dbReference type="EMBL" id="AKS45087.1"/>
    </source>
</evidence>
<sequence length="191" mass="21199">MTVIYWVRHAPTHENTFVGHRDVPADLSDTAQIARLNAALPQDALVVSSDLSRCVDTATAIQGPRMRLSHRVGLREFDFGDWDGMHFSDVSKKWPDLSRSYWQNPGDVAPPNGESWHAAATRVSSEISTIVKDNPRRDIIAVAHFGAILTQVQLAANIPPYSALAHRIDNYSITEIQVRPTFGVARVNHVP</sequence>
<accession>A0A0K0Y2F4</accession>
<keyword evidence="2" id="KW-1185">Reference proteome</keyword>
<dbReference type="PATRIC" id="fig|1458307.3.peg.526"/>
<dbReference type="InterPro" id="IPR013078">
    <property type="entry name" value="His_Pase_superF_clade-1"/>
</dbReference>
<dbReference type="STRING" id="1458307.OSB_05240"/>
<dbReference type="KEGG" id="otm:OSB_05240"/>
<dbReference type="GO" id="GO:0016791">
    <property type="term" value="F:phosphatase activity"/>
    <property type="evidence" value="ECO:0007669"/>
    <property type="project" value="TreeGrafter"/>
</dbReference>
<name>A0A0K0Y2F4_9RHOB</name>
<dbReference type="Pfam" id="PF00300">
    <property type="entry name" value="His_Phos_1"/>
    <property type="match status" value="1"/>
</dbReference>
<dbReference type="Gene3D" id="3.40.50.1240">
    <property type="entry name" value="Phosphoglycerate mutase-like"/>
    <property type="match status" value="1"/>
</dbReference>
<dbReference type="SMART" id="SM00855">
    <property type="entry name" value="PGAM"/>
    <property type="match status" value="1"/>
</dbReference>
<dbReference type="InterPro" id="IPR050275">
    <property type="entry name" value="PGM_Phosphatase"/>
</dbReference>
<evidence type="ECO:0000313" key="2">
    <source>
        <dbReference type="Proteomes" id="UP000067444"/>
    </source>
</evidence>
<dbReference type="RefSeq" id="WP_049833510.1">
    <property type="nucleotide sequence ID" value="NZ_CP012160.1"/>
</dbReference>
<gene>
    <name evidence="1" type="primary">pspB</name>
    <name evidence="1" type="ORF">OSB_05240</name>
</gene>
<dbReference type="OrthoDB" id="8347407at2"/>